<organism evidence="6 7">
    <name type="scientific">Streptomyces antnestii</name>
    <dbReference type="NCBI Taxonomy" id="2494256"/>
    <lineage>
        <taxon>Bacteria</taxon>
        <taxon>Bacillati</taxon>
        <taxon>Actinomycetota</taxon>
        <taxon>Actinomycetes</taxon>
        <taxon>Kitasatosporales</taxon>
        <taxon>Streptomycetaceae</taxon>
        <taxon>Streptomyces</taxon>
    </lineage>
</organism>
<dbReference type="Pfam" id="PF07687">
    <property type="entry name" value="M20_dimer"/>
    <property type="match status" value="1"/>
</dbReference>
<dbReference type="NCBIfam" id="NF005478">
    <property type="entry name" value="PRK07079.1"/>
    <property type="match status" value="1"/>
</dbReference>
<dbReference type="OrthoDB" id="9761532at2"/>
<accession>A0A437P0T7</accession>
<dbReference type="EMBL" id="RZYA01000030">
    <property type="protein sequence ID" value="RVU15873.1"/>
    <property type="molecule type" value="Genomic_DNA"/>
</dbReference>
<dbReference type="InterPro" id="IPR011650">
    <property type="entry name" value="Peptidase_M20_dimer"/>
</dbReference>
<reference evidence="6 7" key="1">
    <citation type="submission" date="2019-01" db="EMBL/GenBank/DDBJ databases">
        <title>Genome sequences of Streptomyces and Rhizobium isolates collected from root and soil.</title>
        <authorList>
            <person name="Chhettri S."/>
            <person name="Sevigny J.L."/>
            <person name="Sen A."/>
            <person name="Ennis N."/>
            <person name="Tisa L."/>
        </authorList>
    </citation>
    <scope>NUCLEOTIDE SEQUENCE [LARGE SCALE GENOMIC DNA]</scope>
    <source>
        <strain evidence="6 7">San01</strain>
    </source>
</reference>
<dbReference type="RefSeq" id="WP_127832916.1">
    <property type="nucleotide sequence ID" value="NZ_RZYA01000030.1"/>
</dbReference>
<evidence type="ECO:0000259" key="5">
    <source>
        <dbReference type="Pfam" id="PF07687"/>
    </source>
</evidence>
<dbReference type="Proteomes" id="UP000283128">
    <property type="component" value="Unassembled WGS sequence"/>
</dbReference>
<dbReference type="InterPro" id="IPR051458">
    <property type="entry name" value="Cyt/Met_Dipeptidase"/>
</dbReference>
<dbReference type="PANTHER" id="PTHR43270">
    <property type="entry name" value="BETA-ALA-HIS DIPEPTIDASE"/>
    <property type="match status" value="1"/>
</dbReference>
<evidence type="ECO:0000313" key="7">
    <source>
        <dbReference type="Proteomes" id="UP000283128"/>
    </source>
</evidence>
<dbReference type="AlphaFoldDB" id="A0A437P0T7"/>
<name>A0A437P0T7_9ACTN</name>
<dbReference type="GO" id="GO:0046872">
    <property type="term" value="F:metal ion binding"/>
    <property type="evidence" value="ECO:0007669"/>
    <property type="project" value="UniProtKB-KW"/>
</dbReference>
<keyword evidence="2" id="KW-0479">Metal-binding</keyword>
<comment type="caution">
    <text evidence="6">The sequence shown here is derived from an EMBL/GenBank/DDBJ whole genome shotgun (WGS) entry which is preliminary data.</text>
</comment>
<evidence type="ECO:0000256" key="2">
    <source>
        <dbReference type="ARBA" id="ARBA00022723"/>
    </source>
</evidence>
<dbReference type="GO" id="GO:0006508">
    <property type="term" value="P:proteolysis"/>
    <property type="evidence" value="ECO:0007669"/>
    <property type="project" value="UniProtKB-KW"/>
</dbReference>
<feature type="domain" description="Peptidase M20 dimerisation" evidence="5">
    <location>
        <begin position="204"/>
        <end position="353"/>
    </location>
</feature>
<sequence length="474" mass="51021">MSRQDAIDSAAHHFDSGTFLEELTRLVAVPTESHDPGQEPALRRYLAEEVAPRLDRMGFAVDIAGNPVSARHPFLVARRTEAEGLPTLLTYGHADVQPGHPDRWRTGLDPWRLTVEGERWYGRGVADNKGQHLVNLVALEHVIGQRGGRLGYNVVLLLETGEEFGSPGLAEFCAQQRDHLLAADLLIGSDGPRVATDRPTVFLGSRGAVNFTLRLDLREGSHHSGNWGGLLRNPGTVLANAIACLVDDRGSIRVEGLRPAGIPDEVRRALADIPAGTDGPTPDPGWGEPGLTPNERLFAWNTIEVLAMTTGQPDNPTNAIPGAARAHCQLRFVVGLESCDVERAVRKHLDEHGFGMVEVTADYGMEATRLDPDNPWVPWTLGSLERTTGTTPALLPNLAGSLPNSAFSCGLGLPTVWVPHSYPGCSQHAPDEHLPAPLVRESLQVMAGLFWDLADLAGHGTWPPAAPSTDGNAP</sequence>
<dbReference type="GO" id="GO:0008233">
    <property type="term" value="F:peptidase activity"/>
    <property type="evidence" value="ECO:0007669"/>
    <property type="project" value="UniProtKB-KW"/>
</dbReference>
<dbReference type="Gene3D" id="3.30.70.360">
    <property type="match status" value="1"/>
</dbReference>
<evidence type="ECO:0000256" key="1">
    <source>
        <dbReference type="ARBA" id="ARBA00022670"/>
    </source>
</evidence>
<evidence type="ECO:0000256" key="4">
    <source>
        <dbReference type="SAM" id="MobiDB-lite"/>
    </source>
</evidence>
<dbReference type="SUPFAM" id="SSF53187">
    <property type="entry name" value="Zn-dependent exopeptidases"/>
    <property type="match status" value="1"/>
</dbReference>
<proteinExistence type="predicted"/>
<dbReference type="InterPro" id="IPR002933">
    <property type="entry name" value="Peptidase_M20"/>
</dbReference>
<feature type="compositionally biased region" description="Low complexity" evidence="4">
    <location>
        <begin position="274"/>
        <end position="290"/>
    </location>
</feature>
<dbReference type="Gene3D" id="3.40.630.10">
    <property type="entry name" value="Zn peptidases"/>
    <property type="match status" value="1"/>
</dbReference>
<protein>
    <submittedName>
        <fullName evidence="6">M20 peptidase family dipeptidase</fullName>
    </submittedName>
</protein>
<keyword evidence="1" id="KW-0645">Protease</keyword>
<feature type="region of interest" description="Disordered" evidence="4">
    <location>
        <begin position="273"/>
        <end position="292"/>
    </location>
</feature>
<keyword evidence="7" id="KW-1185">Reference proteome</keyword>
<dbReference type="PANTHER" id="PTHR43270:SF12">
    <property type="entry name" value="SUCCINYL-DIAMINOPIMELATE DESUCCINYLASE"/>
    <property type="match status" value="1"/>
</dbReference>
<evidence type="ECO:0000313" key="6">
    <source>
        <dbReference type="EMBL" id="RVU15873.1"/>
    </source>
</evidence>
<keyword evidence="3" id="KW-0378">Hydrolase</keyword>
<dbReference type="Pfam" id="PF01546">
    <property type="entry name" value="Peptidase_M20"/>
    <property type="match status" value="1"/>
</dbReference>
<gene>
    <name evidence="6" type="ORF">EOT10_37765</name>
</gene>
<evidence type="ECO:0000256" key="3">
    <source>
        <dbReference type="ARBA" id="ARBA00022801"/>
    </source>
</evidence>